<dbReference type="OMA" id="QMTPPGV"/>
<proteinExistence type="predicted"/>
<dbReference type="RefSeq" id="XP_005780889.1">
    <property type="nucleotide sequence ID" value="XM_005780832.1"/>
</dbReference>
<reference evidence="3" key="1">
    <citation type="journal article" date="2013" name="Nature">
        <title>Pan genome of the phytoplankton Emiliania underpins its global distribution.</title>
        <authorList>
            <person name="Read B.A."/>
            <person name="Kegel J."/>
            <person name="Klute M.J."/>
            <person name="Kuo A."/>
            <person name="Lefebvre S.C."/>
            <person name="Maumus F."/>
            <person name="Mayer C."/>
            <person name="Miller J."/>
            <person name="Monier A."/>
            <person name="Salamov A."/>
            <person name="Young J."/>
            <person name="Aguilar M."/>
            <person name="Claverie J.M."/>
            <person name="Frickenhaus S."/>
            <person name="Gonzalez K."/>
            <person name="Herman E.K."/>
            <person name="Lin Y.C."/>
            <person name="Napier J."/>
            <person name="Ogata H."/>
            <person name="Sarno A.F."/>
            <person name="Shmutz J."/>
            <person name="Schroeder D."/>
            <person name="de Vargas C."/>
            <person name="Verret F."/>
            <person name="von Dassow P."/>
            <person name="Valentin K."/>
            <person name="Van de Peer Y."/>
            <person name="Wheeler G."/>
            <person name="Dacks J.B."/>
            <person name="Delwiche C.F."/>
            <person name="Dyhrman S.T."/>
            <person name="Glockner G."/>
            <person name="John U."/>
            <person name="Richards T."/>
            <person name="Worden A.Z."/>
            <person name="Zhang X."/>
            <person name="Grigoriev I.V."/>
            <person name="Allen A.E."/>
            <person name="Bidle K."/>
            <person name="Borodovsky M."/>
            <person name="Bowler C."/>
            <person name="Brownlee C."/>
            <person name="Cock J.M."/>
            <person name="Elias M."/>
            <person name="Gladyshev V.N."/>
            <person name="Groth M."/>
            <person name="Guda C."/>
            <person name="Hadaegh A."/>
            <person name="Iglesias-Rodriguez M.D."/>
            <person name="Jenkins J."/>
            <person name="Jones B.M."/>
            <person name="Lawson T."/>
            <person name="Leese F."/>
            <person name="Lindquist E."/>
            <person name="Lobanov A."/>
            <person name="Lomsadze A."/>
            <person name="Malik S.B."/>
            <person name="Marsh M.E."/>
            <person name="Mackinder L."/>
            <person name="Mock T."/>
            <person name="Mueller-Roeber B."/>
            <person name="Pagarete A."/>
            <person name="Parker M."/>
            <person name="Probert I."/>
            <person name="Quesneville H."/>
            <person name="Raines C."/>
            <person name="Rensing S.A."/>
            <person name="Riano-Pachon D.M."/>
            <person name="Richier S."/>
            <person name="Rokitta S."/>
            <person name="Shiraiwa Y."/>
            <person name="Soanes D.M."/>
            <person name="van der Giezen M."/>
            <person name="Wahlund T.M."/>
            <person name="Williams B."/>
            <person name="Wilson W."/>
            <person name="Wolfe G."/>
            <person name="Wurch L.L."/>
        </authorList>
    </citation>
    <scope>NUCLEOTIDE SEQUENCE</scope>
</reference>
<evidence type="ECO:0000313" key="2">
    <source>
        <dbReference type="EnsemblProtists" id="EOD28460"/>
    </source>
</evidence>
<evidence type="ECO:0000256" key="1">
    <source>
        <dbReference type="SAM" id="SignalP"/>
    </source>
</evidence>
<dbReference type="InterPro" id="IPR003386">
    <property type="entry name" value="LACT/PDAT_acylTrfase"/>
</dbReference>
<dbReference type="AlphaFoldDB" id="A0A0D3JY75"/>
<reference evidence="2" key="2">
    <citation type="submission" date="2024-10" db="UniProtKB">
        <authorList>
            <consortium name="EnsemblProtists"/>
        </authorList>
    </citation>
    <scope>IDENTIFICATION</scope>
</reference>
<dbReference type="GO" id="GO:0008374">
    <property type="term" value="F:O-acyltransferase activity"/>
    <property type="evidence" value="ECO:0007669"/>
    <property type="project" value="InterPro"/>
</dbReference>
<dbReference type="EnsemblProtists" id="EOD28460">
    <property type="protein sequence ID" value="EOD28460"/>
    <property type="gene ID" value="EMIHUDRAFT_434784"/>
</dbReference>
<dbReference type="SUPFAM" id="SSF53474">
    <property type="entry name" value="alpha/beta-Hydrolases"/>
    <property type="match status" value="1"/>
</dbReference>
<dbReference type="STRING" id="2903.R1EPC8"/>
<dbReference type="eggNOG" id="KOG2369">
    <property type="taxonomic scope" value="Eukaryota"/>
</dbReference>
<dbReference type="HOGENOM" id="CLU_037070_2_1_1"/>
<evidence type="ECO:0000313" key="3">
    <source>
        <dbReference type="Proteomes" id="UP000013827"/>
    </source>
</evidence>
<dbReference type="GeneID" id="17274006"/>
<protein>
    <recommendedName>
        <fullName evidence="4">Lecithin:cholesterol acyltransferase</fullName>
    </recommendedName>
</protein>
<dbReference type="Pfam" id="PF02450">
    <property type="entry name" value="LCAT"/>
    <property type="match status" value="1"/>
</dbReference>
<evidence type="ECO:0008006" key="4">
    <source>
        <dbReference type="Google" id="ProtNLM"/>
    </source>
</evidence>
<feature type="chain" id="PRO_5044288155" description="Lecithin:cholesterol acyltransferase" evidence="1">
    <location>
        <begin position="20"/>
        <end position="426"/>
    </location>
</feature>
<name>A0A0D3JY75_EMIH1</name>
<dbReference type="Proteomes" id="UP000013827">
    <property type="component" value="Unassembled WGS sequence"/>
</dbReference>
<dbReference type="PANTHER" id="PTHR11440">
    <property type="entry name" value="LECITHIN-CHOLESTEROL ACYLTRANSFERASE-RELATED"/>
    <property type="match status" value="1"/>
</dbReference>
<dbReference type="PaxDb" id="2903-EOD28460"/>
<feature type="signal peptide" evidence="1">
    <location>
        <begin position="1"/>
        <end position="19"/>
    </location>
</feature>
<organism evidence="2 3">
    <name type="scientific">Emiliania huxleyi (strain CCMP1516)</name>
    <dbReference type="NCBI Taxonomy" id="280463"/>
    <lineage>
        <taxon>Eukaryota</taxon>
        <taxon>Haptista</taxon>
        <taxon>Haptophyta</taxon>
        <taxon>Prymnesiophyceae</taxon>
        <taxon>Isochrysidales</taxon>
        <taxon>Noelaerhabdaceae</taxon>
        <taxon>Emiliania</taxon>
    </lineage>
</organism>
<dbReference type="Gene3D" id="3.40.50.1820">
    <property type="entry name" value="alpha/beta hydrolase"/>
    <property type="match status" value="1"/>
</dbReference>
<accession>A0A0D3JY75</accession>
<dbReference type="GO" id="GO:0006629">
    <property type="term" value="P:lipid metabolic process"/>
    <property type="evidence" value="ECO:0007669"/>
    <property type="project" value="InterPro"/>
</dbReference>
<keyword evidence="1" id="KW-0732">Signal</keyword>
<dbReference type="KEGG" id="ehx:EMIHUDRAFT_434784"/>
<sequence>MRARRACLCFGLVVVLVAGLTTDNHKLNAPRSALMPIVIVPGTGGSQLEARLDKPSSPHWWCARQADWFRLWLDTKELLLDALTQCWADNIRLMWNETAGAMQNAPGVETRTPDFGGVSAFSELDPSLPLHASSYFRDLIAALEARGYVAGSSLLGAPYDFRYAPSSKVGRRFTADLRALLERAREASGRPALLLAHSYGCLLSLHFLQGQSAAWKAKHVAGFVSAGGPYGGSAHELVVLASGSNEGVATVHPLTIRHEQRTYESNHLMLPSPAVFGAAPLVTTPERTYAPTQYADFFADIGWRHGAQVYGQVRSLLRGFAPPGVPTHCVYAVGQRTERNYTYGRGWPDAQPERVGHGDGDGTVNVESAEVCRRWPGTNVTVLRGVAHMDIVKDGDFIAAVEALLADVGAPPAEGVRAERGSEIAV</sequence>
<keyword evidence="3" id="KW-1185">Reference proteome</keyword>
<dbReference type="InterPro" id="IPR029058">
    <property type="entry name" value="AB_hydrolase_fold"/>
</dbReference>